<accession>A0ABD6ARV0</accession>
<organism evidence="3 4">
    <name type="scientific">Halomarina rubra</name>
    <dbReference type="NCBI Taxonomy" id="2071873"/>
    <lineage>
        <taxon>Archaea</taxon>
        <taxon>Methanobacteriati</taxon>
        <taxon>Methanobacteriota</taxon>
        <taxon>Stenosarchaea group</taxon>
        <taxon>Halobacteria</taxon>
        <taxon>Halobacteriales</taxon>
        <taxon>Natronomonadaceae</taxon>
        <taxon>Halomarina</taxon>
    </lineage>
</organism>
<dbReference type="InterPro" id="IPR058431">
    <property type="entry name" value="DUF8118"/>
</dbReference>
<gene>
    <name evidence="3" type="ORF">ACFSBT_03645</name>
</gene>
<feature type="compositionally biased region" description="Basic and acidic residues" evidence="1">
    <location>
        <begin position="7"/>
        <end position="23"/>
    </location>
</feature>
<dbReference type="RefSeq" id="WP_250872351.1">
    <property type="nucleotide sequence ID" value="NZ_JALXFV010000002.1"/>
</dbReference>
<keyword evidence="4" id="KW-1185">Reference proteome</keyword>
<proteinExistence type="predicted"/>
<dbReference type="Proteomes" id="UP001597187">
    <property type="component" value="Unassembled WGS sequence"/>
</dbReference>
<feature type="domain" description="DUF8118" evidence="2">
    <location>
        <begin position="27"/>
        <end position="56"/>
    </location>
</feature>
<sequence>MATNSLQRDERAGSGAPDGERPPPRSVTGPHPGYDRYGRLDHYYYRCERCGLESTDAALTERCWRCDDDEEES</sequence>
<protein>
    <recommendedName>
        <fullName evidence="2">DUF8118 domain-containing protein</fullName>
    </recommendedName>
</protein>
<evidence type="ECO:0000259" key="2">
    <source>
        <dbReference type="Pfam" id="PF26435"/>
    </source>
</evidence>
<dbReference type="Pfam" id="PF26435">
    <property type="entry name" value="DUF8118"/>
    <property type="match status" value="1"/>
</dbReference>
<name>A0ABD6ARV0_9EURY</name>
<evidence type="ECO:0000313" key="4">
    <source>
        <dbReference type="Proteomes" id="UP001597187"/>
    </source>
</evidence>
<dbReference type="EMBL" id="JBHUDC010000002">
    <property type="protein sequence ID" value="MFD1512372.1"/>
    <property type="molecule type" value="Genomic_DNA"/>
</dbReference>
<feature type="region of interest" description="Disordered" evidence="1">
    <location>
        <begin position="1"/>
        <end position="35"/>
    </location>
</feature>
<reference evidence="3 4" key="1">
    <citation type="journal article" date="2019" name="Int. J. Syst. Evol. Microbiol.">
        <title>The Global Catalogue of Microorganisms (GCM) 10K type strain sequencing project: providing services to taxonomists for standard genome sequencing and annotation.</title>
        <authorList>
            <consortium name="The Broad Institute Genomics Platform"/>
            <consortium name="The Broad Institute Genome Sequencing Center for Infectious Disease"/>
            <person name="Wu L."/>
            <person name="Ma J."/>
        </authorList>
    </citation>
    <scope>NUCLEOTIDE SEQUENCE [LARGE SCALE GENOMIC DNA]</scope>
    <source>
        <strain evidence="3 4">CGMCC 1.12563</strain>
    </source>
</reference>
<comment type="caution">
    <text evidence="3">The sequence shown here is derived from an EMBL/GenBank/DDBJ whole genome shotgun (WGS) entry which is preliminary data.</text>
</comment>
<evidence type="ECO:0000256" key="1">
    <source>
        <dbReference type="SAM" id="MobiDB-lite"/>
    </source>
</evidence>
<evidence type="ECO:0000313" key="3">
    <source>
        <dbReference type="EMBL" id="MFD1512372.1"/>
    </source>
</evidence>
<dbReference type="AlphaFoldDB" id="A0ABD6ARV0"/>